<dbReference type="CDD" id="cd00130">
    <property type="entry name" value="PAS"/>
    <property type="match status" value="2"/>
</dbReference>
<dbReference type="InterPro" id="IPR036890">
    <property type="entry name" value="HATPase_C_sf"/>
</dbReference>
<accession>A0A2P4NKN7</accession>
<dbReference type="InterPro" id="IPR003594">
    <property type="entry name" value="HATPase_dom"/>
</dbReference>
<gene>
    <name evidence="8" type="ORF">AUR65_018140</name>
</gene>
<evidence type="ECO:0000256" key="1">
    <source>
        <dbReference type="ARBA" id="ARBA00000085"/>
    </source>
</evidence>
<name>A0A2P4NKN7_9EURY</name>
<protein>
    <recommendedName>
        <fullName evidence="2">histidine kinase</fullName>
        <ecNumber evidence="2">2.7.13.3</ecNumber>
    </recommendedName>
</protein>
<dbReference type="Gene3D" id="3.30.565.10">
    <property type="entry name" value="Histidine kinase-like ATPase, C-terminal domain"/>
    <property type="match status" value="1"/>
</dbReference>
<dbReference type="PANTHER" id="PTHR43304:SF1">
    <property type="entry name" value="PAC DOMAIN-CONTAINING PROTEIN"/>
    <property type="match status" value="1"/>
</dbReference>
<evidence type="ECO:0000256" key="5">
    <source>
        <dbReference type="ARBA" id="ARBA00022777"/>
    </source>
</evidence>
<evidence type="ECO:0000259" key="7">
    <source>
        <dbReference type="PROSITE" id="PS50113"/>
    </source>
</evidence>
<keyword evidence="3" id="KW-0597">Phosphoprotein</keyword>
<dbReference type="InterPro" id="IPR000014">
    <property type="entry name" value="PAS"/>
</dbReference>
<evidence type="ECO:0000256" key="2">
    <source>
        <dbReference type="ARBA" id="ARBA00012438"/>
    </source>
</evidence>
<organism evidence="8 9">
    <name type="scientific">Haloferax marisrubri</name>
    <dbReference type="NCBI Taxonomy" id="1544719"/>
    <lineage>
        <taxon>Archaea</taxon>
        <taxon>Methanobacteriati</taxon>
        <taxon>Methanobacteriota</taxon>
        <taxon>Stenosarchaea group</taxon>
        <taxon>Halobacteria</taxon>
        <taxon>Halobacteriales</taxon>
        <taxon>Haloferacaceae</taxon>
        <taxon>Haloferax</taxon>
    </lineage>
</organism>
<proteinExistence type="predicted"/>
<dbReference type="InterPro" id="IPR052162">
    <property type="entry name" value="Sensor_kinase/Photoreceptor"/>
</dbReference>
<dbReference type="SMART" id="SM00091">
    <property type="entry name" value="PAS"/>
    <property type="match status" value="2"/>
</dbReference>
<evidence type="ECO:0000256" key="3">
    <source>
        <dbReference type="ARBA" id="ARBA00022553"/>
    </source>
</evidence>
<feature type="domain" description="PAC" evidence="7">
    <location>
        <begin position="202"/>
        <end position="253"/>
    </location>
</feature>
<dbReference type="RefSeq" id="WP_058568520.1">
    <property type="nucleotide sequence ID" value="NZ_LOPW02000022.1"/>
</dbReference>
<dbReference type="EMBL" id="LOPW02000022">
    <property type="protein sequence ID" value="POG53704.1"/>
    <property type="molecule type" value="Genomic_DNA"/>
</dbReference>
<dbReference type="AlphaFoldDB" id="A0A2P4NKN7"/>
<feature type="domain" description="PAS" evidence="6">
    <location>
        <begin position="3"/>
        <end position="66"/>
    </location>
</feature>
<dbReference type="SMART" id="SM00086">
    <property type="entry name" value="PAC"/>
    <property type="match status" value="2"/>
</dbReference>
<dbReference type="CDD" id="cd16936">
    <property type="entry name" value="HATPase_RsbW-like"/>
    <property type="match status" value="1"/>
</dbReference>
<feature type="domain" description="PAS" evidence="6">
    <location>
        <begin position="127"/>
        <end position="200"/>
    </location>
</feature>
<dbReference type="InterPro" id="IPR001610">
    <property type="entry name" value="PAC"/>
</dbReference>
<evidence type="ECO:0000313" key="9">
    <source>
        <dbReference type="Proteomes" id="UP000053621"/>
    </source>
</evidence>
<dbReference type="InterPro" id="IPR013655">
    <property type="entry name" value="PAS_fold_3"/>
</dbReference>
<dbReference type="SUPFAM" id="SSF55874">
    <property type="entry name" value="ATPase domain of HSP90 chaperone/DNA topoisomerase II/histidine kinase"/>
    <property type="match status" value="1"/>
</dbReference>
<dbReference type="Proteomes" id="UP000053621">
    <property type="component" value="Unassembled WGS sequence"/>
</dbReference>
<keyword evidence="5" id="KW-0418">Kinase</keyword>
<comment type="caution">
    <text evidence="8">The sequence shown here is derived from an EMBL/GenBank/DDBJ whole genome shotgun (WGS) entry which is preliminary data.</text>
</comment>
<dbReference type="PROSITE" id="PS50113">
    <property type="entry name" value="PAC"/>
    <property type="match status" value="1"/>
</dbReference>
<dbReference type="SUPFAM" id="SSF55785">
    <property type="entry name" value="PYP-like sensor domain (PAS domain)"/>
    <property type="match status" value="2"/>
</dbReference>
<keyword evidence="9" id="KW-1185">Reference proteome</keyword>
<dbReference type="Pfam" id="PF02518">
    <property type="entry name" value="HATPase_c"/>
    <property type="match status" value="1"/>
</dbReference>
<evidence type="ECO:0000259" key="6">
    <source>
        <dbReference type="PROSITE" id="PS50112"/>
    </source>
</evidence>
<dbReference type="PANTHER" id="PTHR43304">
    <property type="entry name" value="PHYTOCHROME-LIKE PROTEIN CPH1"/>
    <property type="match status" value="1"/>
</dbReference>
<reference evidence="8" key="1">
    <citation type="submission" date="2017-08" db="EMBL/GenBank/DDBJ databases">
        <title>Haloferax marisrubri sp. nov., isolated from the Discovery deep brine-seawater interface in the Red Sea.</title>
        <authorList>
            <person name="Zhang G."/>
            <person name="Stingl U."/>
        </authorList>
    </citation>
    <scope>NUCLEOTIDE SEQUENCE [LARGE SCALE GENOMIC DNA]</scope>
    <source>
        <strain evidence="8">SB3</strain>
    </source>
</reference>
<dbReference type="InterPro" id="IPR000700">
    <property type="entry name" value="PAS-assoc_C"/>
</dbReference>
<dbReference type="OrthoDB" id="106630at2157"/>
<dbReference type="Pfam" id="PF08447">
    <property type="entry name" value="PAS_3"/>
    <property type="match status" value="2"/>
</dbReference>
<dbReference type="NCBIfam" id="TIGR00229">
    <property type="entry name" value="sensory_box"/>
    <property type="match status" value="2"/>
</dbReference>
<dbReference type="PROSITE" id="PS50112">
    <property type="entry name" value="PAS"/>
    <property type="match status" value="2"/>
</dbReference>
<dbReference type="EC" id="2.7.13.3" evidence="2"/>
<keyword evidence="4" id="KW-0808">Transferase</keyword>
<dbReference type="Gene3D" id="3.30.450.20">
    <property type="entry name" value="PAS domain"/>
    <property type="match status" value="2"/>
</dbReference>
<dbReference type="InterPro" id="IPR035965">
    <property type="entry name" value="PAS-like_dom_sf"/>
</dbReference>
<comment type="catalytic activity">
    <reaction evidence="1">
        <text>ATP + protein L-histidine = ADP + protein N-phospho-L-histidine.</text>
        <dbReference type="EC" id="2.7.13.3"/>
    </reaction>
</comment>
<evidence type="ECO:0000256" key="4">
    <source>
        <dbReference type="ARBA" id="ARBA00022679"/>
    </source>
</evidence>
<dbReference type="GO" id="GO:0004673">
    <property type="term" value="F:protein histidine kinase activity"/>
    <property type="evidence" value="ECO:0007669"/>
    <property type="project" value="UniProtKB-EC"/>
</dbReference>
<sequence length="471" mass="52499">MDSGEAVVSFFDDFEDQVTFVDAAGNYTYANEATTRVIGFDPEELVGQDLLAYVHPEDTRHVEKMLCDGPRRNHADATLIEYRHRRPDGTWEWVETRVAGAPTAGDEFVLVSRRMDDSTSISCETEILEDLRTLASVTEEVLYLVSGDWEETYFVNDSVEEIFGVTQDAIYEHPLEVIAAVRPEDVVAVTDNMERNSKGETTTTEVRVNPQNGYQTWIESKTIPVMDNGEVVMNAGFVRNITERKEREMHLVVMDNLLRHTLRNKLNVVLGLAETLKGEHSDNNSPAVIKSVSNELLEAADKHRQVIKLLIDPPAETPTRVDTIVEQAIEYAHDQYPNGEISLTQTGESTTKLSSVAFPVVKELLENGLKHSKSEAPSISLSVSEFGDTIEFQIVDEAPPFPTNEKAILEGLHDIESDPLRHSTGSGLWLVYWCLSFADGTVSLERQDNGNRVTVRFPSVEVETTLGSAGL</sequence>
<evidence type="ECO:0000313" key="8">
    <source>
        <dbReference type="EMBL" id="POG53704.1"/>
    </source>
</evidence>